<dbReference type="SUPFAM" id="SSF46785">
    <property type="entry name" value="Winged helix' DNA-binding domain"/>
    <property type="match status" value="1"/>
</dbReference>
<organism evidence="1 2">
    <name type="scientific">Candidatus Desulfobia pelagia</name>
    <dbReference type="NCBI Taxonomy" id="2841692"/>
    <lineage>
        <taxon>Bacteria</taxon>
        <taxon>Pseudomonadati</taxon>
        <taxon>Thermodesulfobacteriota</taxon>
        <taxon>Desulfobulbia</taxon>
        <taxon>Desulfobulbales</taxon>
        <taxon>Desulfobulbaceae</taxon>
        <taxon>Candidatus Desulfobia</taxon>
    </lineage>
</organism>
<dbReference type="Gene3D" id="1.10.10.10">
    <property type="entry name" value="Winged helix-like DNA-binding domain superfamily/Winged helix DNA-binding domain"/>
    <property type="match status" value="1"/>
</dbReference>
<dbReference type="AlphaFoldDB" id="A0A8J6TF93"/>
<accession>A0A8J6TF93</accession>
<dbReference type="PANTHER" id="PTHR33202:SF8">
    <property type="entry name" value="PEROXIDE-RESPONSIVE REPRESSOR PERR"/>
    <property type="match status" value="1"/>
</dbReference>
<protein>
    <submittedName>
        <fullName evidence="1">Transcriptional repressor</fullName>
    </submittedName>
</protein>
<evidence type="ECO:0000313" key="1">
    <source>
        <dbReference type="EMBL" id="MBC8317138.1"/>
    </source>
</evidence>
<dbReference type="GO" id="GO:0008270">
    <property type="term" value="F:zinc ion binding"/>
    <property type="evidence" value="ECO:0007669"/>
    <property type="project" value="TreeGrafter"/>
</dbReference>
<gene>
    <name evidence="1" type="ORF">H8E41_04475</name>
</gene>
<proteinExistence type="predicted"/>
<dbReference type="PANTHER" id="PTHR33202">
    <property type="entry name" value="ZINC UPTAKE REGULATION PROTEIN"/>
    <property type="match status" value="1"/>
</dbReference>
<dbReference type="InterPro" id="IPR036388">
    <property type="entry name" value="WH-like_DNA-bd_sf"/>
</dbReference>
<dbReference type="GO" id="GO:1900376">
    <property type="term" value="P:regulation of secondary metabolite biosynthetic process"/>
    <property type="evidence" value="ECO:0007669"/>
    <property type="project" value="TreeGrafter"/>
</dbReference>
<dbReference type="GO" id="GO:0003700">
    <property type="term" value="F:DNA-binding transcription factor activity"/>
    <property type="evidence" value="ECO:0007669"/>
    <property type="project" value="InterPro"/>
</dbReference>
<evidence type="ECO:0000313" key="2">
    <source>
        <dbReference type="Proteomes" id="UP000614424"/>
    </source>
</evidence>
<dbReference type="Proteomes" id="UP000614424">
    <property type="component" value="Unassembled WGS sequence"/>
</dbReference>
<feature type="non-terminal residue" evidence="1">
    <location>
        <position position="68"/>
    </location>
</feature>
<name>A0A8J6TF93_9BACT</name>
<dbReference type="Pfam" id="PF01475">
    <property type="entry name" value="FUR"/>
    <property type="match status" value="1"/>
</dbReference>
<dbReference type="InterPro" id="IPR036390">
    <property type="entry name" value="WH_DNA-bd_sf"/>
</dbReference>
<dbReference type="GO" id="GO:0000976">
    <property type="term" value="F:transcription cis-regulatory region binding"/>
    <property type="evidence" value="ECO:0007669"/>
    <property type="project" value="TreeGrafter"/>
</dbReference>
<dbReference type="EMBL" id="JACNJZ010000073">
    <property type="protein sequence ID" value="MBC8317138.1"/>
    <property type="molecule type" value="Genomic_DNA"/>
</dbReference>
<sequence>MIDSKSVQGKLRDFEKACRKANLKITHQRLEIFRELAKALDHPSAESLYKRLQKKLPTLSLDTVYRTL</sequence>
<dbReference type="GO" id="GO:0045892">
    <property type="term" value="P:negative regulation of DNA-templated transcription"/>
    <property type="evidence" value="ECO:0007669"/>
    <property type="project" value="TreeGrafter"/>
</dbReference>
<reference evidence="1 2" key="1">
    <citation type="submission" date="2020-08" db="EMBL/GenBank/DDBJ databases">
        <title>Bridging the membrane lipid divide: bacteria of the FCB group superphylum have the potential to synthesize archaeal ether lipids.</title>
        <authorList>
            <person name="Villanueva L."/>
            <person name="Von Meijenfeldt F.A.B."/>
            <person name="Westbye A.B."/>
            <person name="Yadav S."/>
            <person name="Hopmans E.C."/>
            <person name="Dutilh B.E."/>
            <person name="Sinninghe Damste J.S."/>
        </authorList>
    </citation>
    <scope>NUCLEOTIDE SEQUENCE [LARGE SCALE GENOMIC DNA]</scope>
    <source>
        <strain evidence="1">NIOZ-UU47</strain>
    </source>
</reference>
<dbReference type="InterPro" id="IPR002481">
    <property type="entry name" value="FUR"/>
</dbReference>
<comment type="caution">
    <text evidence="1">The sequence shown here is derived from an EMBL/GenBank/DDBJ whole genome shotgun (WGS) entry which is preliminary data.</text>
</comment>